<dbReference type="EMBL" id="VJZD01000110">
    <property type="protein sequence ID" value="MPY34374.1"/>
    <property type="molecule type" value="Genomic_DNA"/>
</dbReference>
<dbReference type="AlphaFoldDB" id="A0A5N8VJT0"/>
<comment type="caution">
    <text evidence="6">The sequence shown here is derived from an EMBL/GenBank/DDBJ whole genome shotgun (WGS) entry which is preliminary data.</text>
</comment>
<proteinExistence type="predicted"/>
<keyword evidence="1" id="KW-0677">Repeat</keyword>
<dbReference type="PANTHER" id="PTHR45641:SF19">
    <property type="entry name" value="NEPHROCYSTIN-3"/>
    <property type="match status" value="1"/>
</dbReference>
<dbReference type="InterPro" id="IPR011990">
    <property type="entry name" value="TPR-like_helical_dom_sf"/>
</dbReference>
<dbReference type="Gene3D" id="1.25.40.10">
    <property type="entry name" value="Tetratricopeptide repeat domain"/>
    <property type="match status" value="3"/>
</dbReference>
<evidence type="ECO:0000313" key="6">
    <source>
        <dbReference type="EMBL" id="MPY34374.1"/>
    </source>
</evidence>
<keyword evidence="2 3" id="KW-0802">TPR repeat</keyword>
<dbReference type="Pfam" id="PF13424">
    <property type="entry name" value="TPR_12"/>
    <property type="match status" value="3"/>
</dbReference>
<dbReference type="OrthoDB" id="3341369at2"/>
<accession>A0A5N8VJT0</accession>
<keyword evidence="7" id="KW-1185">Reference proteome</keyword>
<dbReference type="SUPFAM" id="SSF52540">
    <property type="entry name" value="P-loop containing nucleoside triphosphate hydrolases"/>
    <property type="match status" value="1"/>
</dbReference>
<feature type="repeat" description="TPR" evidence="3">
    <location>
        <begin position="1020"/>
        <end position="1053"/>
    </location>
</feature>
<name>A0A5N8VJT0_9ACTN</name>
<dbReference type="Pfam" id="PF14130">
    <property type="entry name" value="Cap4_nuclease"/>
    <property type="match status" value="1"/>
</dbReference>
<dbReference type="InterPro" id="IPR025382">
    <property type="entry name" value="Cap4-like_endonuclease_dom"/>
</dbReference>
<feature type="compositionally biased region" description="Polar residues" evidence="4">
    <location>
        <begin position="265"/>
        <end position="276"/>
    </location>
</feature>
<reference evidence="6 7" key="1">
    <citation type="submission" date="2019-07" db="EMBL/GenBank/DDBJ databases">
        <title>New species of Amycolatopsis and Streptomyces.</title>
        <authorList>
            <person name="Duangmal K."/>
            <person name="Teo W.F.A."/>
            <person name="Lipun K."/>
        </authorList>
    </citation>
    <scope>NUCLEOTIDE SEQUENCE [LARGE SCALE GENOMIC DNA]</scope>
    <source>
        <strain evidence="6 7">NBRC 109810</strain>
    </source>
</reference>
<protein>
    <submittedName>
        <fullName evidence="6">DUF4297 domain-containing protein</fullName>
    </submittedName>
</protein>
<feature type="domain" description="CD-NTase associated protein 4-like DNA endonuclease" evidence="5">
    <location>
        <begin position="20"/>
        <end position="128"/>
    </location>
</feature>
<dbReference type="RefSeq" id="WP_152891724.1">
    <property type="nucleotide sequence ID" value="NZ_VJZD01000110.1"/>
</dbReference>
<dbReference type="GO" id="GO:0004518">
    <property type="term" value="F:nuclease activity"/>
    <property type="evidence" value="ECO:0007669"/>
    <property type="project" value="InterPro"/>
</dbReference>
<dbReference type="PANTHER" id="PTHR45641">
    <property type="entry name" value="TETRATRICOPEPTIDE REPEAT PROTEIN (AFU_ORTHOLOGUE AFUA_6G03870)"/>
    <property type="match status" value="1"/>
</dbReference>
<dbReference type="InterPro" id="IPR019734">
    <property type="entry name" value="TPR_rpt"/>
</dbReference>
<dbReference type="Gene3D" id="3.40.50.300">
    <property type="entry name" value="P-loop containing nucleotide triphosphate hydrolases"/>
    <property type="match status" value="1"/>
</dbReference>
<evidence type="ECO:0000256" key="1">
    <source>
        <dbReference type="ARBA" id="ARBA00022737"/>
    </source>
</evidence>
<evidence type="ECO:0000259" key="5">
    <source>
        <dbReference type="Pfam" id="PF14130"/>
    </source>
</evidence>
<evidence type="ECO:0000256" key="3">
    <source>
        <dbReference type="PROSITE-ProRule" id="PRU00339"/>
    </source>
</evidence>
<evidence type="ECO:0000256" key="4">
    <source>
        <dbReference type="SAM" id="MobiDB-lite"/>
    </source>
</evidence>
<dbReference type="SMART" id="SM00028">
    <property type="entry name" value="TPR"/>
    <property type="match status" value="8"/>
</dbReference>
<evidence type="ECO:0000313" key="7">
    <source>
        <dbReference type="Proteomes" id="UP000325849"/>
    </source>
</evidence>
<dbReference type="InterPro" id="IPR027417">
    <property type="entry name" value="P-loop_NTPase"/>
</dbReference>
<dbReference type="PROSITE" id="PS50005">
    <property type="entry name" value="TPR"/>
    <property type="match status" value="2"/>
</dbReference>
<organism evidence="6 7">
    <name type="scientific">Streptomyces adustus</name>
    <dbReference type="NCBI Taxonomy" id="1609272"/>
    <lineage>
        <taxon>Bacteria</taxon>
        <taxon>Bacillati</taxon>
        <taxon>Actinomycetota</taxon>
        <taxon>Actinomycetes</taxon>
        <taxon>Kitasatosporales</taxon>
        <taxon>Streptomycetaceae</taxon>
        <taxon>Streptomyces</taxon>
    </lineage>
</organism>
<evidence type="ECO:0000256" key="2">
    <source>
        <dbReference type="ARBA" id="ARBA00022803"/>
    </source>
</evidence>
<gene>
    <name evidence="6" type="ORF">FNH09_24995</name>
</gene>
<feature type="repeat" description="TPR" evidence="3">
    <location>
        <begin position="894"/>
        <end position="927"/>
    </location>
</feature>
<dbReference type="SUPFAM" id="SSF48452">
    <property type="entry name" value="TPR-like"/>
    <property type="match status" value="3"/>
</dbReference>
<sequence>MTTNDVPELTQLLINTPVEDSGTDTASRYNFQYQCAARHCIAMLEDATLRSVICEWHADFVLEYSNDTYELTSVKHRELELGPWPFSDLWDRGGLVKLYERWKESPEMRCRLVTNAAMKAGRDSALTFAQACNADDVQGLAPFVEPASRRLGCSSDEARAFLEALSAEFSVPDRVSIRAYHIVNTVEPALRAAGLTDVDAVSAWDSIVNLVALKSRDFDHRRFSSIRLARPDALTPSSIREATIERRRVTRQDVVDAISKPPAGNNATDPQTSNLWTREPSPEFTGRDDVIRQIGETVSTEDSGNPCQAVVGISGIGKSEVLAQYAWQNVGHYEFVWWVRADSWASTVADLSDFAEEKGLAKPTSASALDEMKKFFHKHRGLILLDGAPAEEDFIRFIPRKSATRFLISSVDQRWTTHVPTLRLEPLSPQAANKLLKSMLPSVPDSELTRLNEALGGLPLALKQAASYMSVSGIATHTYTELLRSRAKDLLSRAAPPEHAGLAAALAITLDRLENDQPLSLFLLQVLSYVAPQDFPTELFGLSADRESDGFSDVPESTPTGRRSLRAVVAEELEQLSEESARVIQELDDELTLHDCIVSLQKFSLVETQPGGIHCHSLTQALVRQFLPEVNRRTVIDMATKLLNVVASLNPVDSQYWPHYRQMLPHFEAFIAWLEEQNARSPIRLAFCCSISMHLAQVGMQESSLTYAEKAVAFAEAESSCELDARLFAHATLAEALTQMDRWTEALDFIDSSIRLAEQEEADATSTIPLYAKRAAVFGLQGKFQAAIHELDRVKQLARAMGDEDGAQHVRRAVAANIANMRREYGDTHGAVVDFTELITQHSAEDPRNELATLYCNLSLAHFDSGDFSAALDASLKAVEIDNEISGGVHVAAARDWNNAGLALMELEDHAAAAKAFDKALQIHKALRDVDSTRSLTAEANLARTWTARGEFSTARKKLEEVLAKQEKVLGESHRDVATTLTNLAVVLSHLGLNGDAARVALRAVKIDIAVYGEKHPELIPDYNNLGSALMHLGQYRAALKWLKRAYEIAREHFGPSHDRVGLCLEKLALCQYCTGDRVDAIKNIGRCVEIRESRLGVDHWQTRLGRSIQAQMVSGRNPIEVSVTQSL</sequence>
<dbReference type="Proteomes" id="UP000325849">
    <property type="component" value="Unassembled WGS sequence"/>
</dbReference>
<feature type="region of interest" description="Disordered" evidence="4">
    <location>
        <begin position="258"/>
        <end position="282"/>
    </location>
</feature>